<reference evidence="1 2" key="1">
    <citation type="submission" date="2015-01" db="EMBL/GenBank/DDBJ databases">
        <title>Vibrio sp. C94 JCM 19241 whole genome shotgun sequence.</title>
        <authorList>
            <person name="Sawabe T."/>
            <person name="Meirelles P."/>
            <person name="Feng G."/>
            <person name="Sayaka M."/>
            <person name="Hattori M."/>
            <person name="Ohkuma M."/>
        </authorList>
    </citation>
    <scope>NUCLEOTIDE SEQUENCE [LARGE SCALE GENOMIC DNA]</scope>
    <source>
        <strain evidence="2">JCM 19241</strain>
    </source>
</reference>
<dbReference type="AlphaFoldDB" id="A0A0B8QAW2"/>
<evidence type="ECO:0000313" key="2">
    <source>
        <dbReference type="Proteomes" id="UP000031666"/>
    </source>
</evidence>
<gene>
    <name evidence="1" type="ORF">JCM19241_5288</name>
</gene>
<comment type="caution">
    <text evidence="1">The sequence shown here is derived from an EMBL/GenBank/DDBJ whole genome shotgun (WGS) entry which is preliminary data.</text>
</comment>
<accession>A0A0B8QAW2</accession>
<dbReference type="Proteomes" id="UP000031666">
    <property type="component" value="Unassembled WGS sequence"/>
</dbReference>
<protein>
    <submittedName>
        <fullName evidence="1">Uncharacterized protein</fullName>
    </submittedName>
</protein>
<name>A0A0B8QAW2_9VIBR</name>
<dbReference type="EMBL" id="BBSC01000002">
    <property type="protein sequence ID" value="GAM74092.1"/>
    <property type="molecule type" value="Genomic_DNA"/>
</dbReference>
<evidence type="ECO:0000313" key="1">
    <source>
        <dbReference type="EMBL" id="GAM74092.1"/>
    </source>
</evidence>
<proteinExistence type="predicted"/>
<sequence length="37" mass="3775">MKLNLGKESGLESPSSVSAIATRQLASLTASVTLSVQ</sequence>
<reference evidence="1 2" key="2">
    <citation type="submission" date="2015-01" db="EMBL/GenBank/DDBJ databases">
        <authorList>
            <consortium name="NBRP consortium"/>
            <person name="Sawabe T."/>
            <person name="Meirelles P."/>
            <person name="Feng G."/>
            <person name="Sayaka M."/>
            <person name="Hattori M."/>
            <person name="Ohkuma M."/>
        </authorList>
    </citation>
    <scope>NUCLEOTIDE SEQUENCE [LARGE SCALE GENOMIC DNA]</scope>
    <source>
        <strain evidence="2">JCM 19241</strain>
    </source>
</reference>
<organism evidence="1 2">
    <name type="scientific">Vibrio ishigakensis</name>
    <dbReference type="NCBI Taxonomy" id="1481914"/>
    <lineage>
        <taxon>Bacteria</taxon>
        <taxon>Pseudomonadati</taxon>
        <taxon>Pseudomonadota</taxon>
        <taxon>Gammaproteobacteria</taxon>
        <taxon>Vibrionales</taxon>
        <taxon>Vibrionaceae</taxon>
        <taxon>Vibrio</taxon>
    </lineage>
</organism>